<accession>A0A1W6KER2</accession>
<dbReference type="InterPro" id="IPR036777">
    <property type="entry name" value="Channel_Tsx-like_sf"/>
</dbReference>
<dbReference type="Proteomes" id="UP000193100">
    <property type="component" value="Chromosome"/>
</dbReference>
<dbReference type="AlphaFoldDB" id="A0A1W6KER2"/>
<evidence type="ECO:0000313" key="2">
    <source>
        <dbReference type="EMBL" id="ARM85802.1"/>
    </source>
</evidence>
<dbReference type="SUPFAM" id="SSF111364">
    <property type="entry name" value="Tsx-like channel"/>
    <property type="match status" value="1"/>
</dbReference>
<dbReference type="GeneID" id="77257702"/>
<gene>
    <name evidence="2" type="ORF">MARSALSMR5_03782</name>
</gene>
<sequence length="252" mass="28027">MKLLQKILLAACVFTAFVPVVHAEKFFGSSSVSLLYSDDYEIFGSQKESATVFTFENVTAHNWGDTFFFIDRYQVQGDSGNADSTYGEFAPRLSLSWLSGQDLGFGPVNDVYLATQYEFDGGVEANNYMYGLGLGWDIPGFQYFNTNAYYVENNTAFDTPDDWQLTVTWGVPFELGSAAFLFDGFIDYSSGVSGAQSADLHINPQFKLDLGHFTGEAGVLYAGIEYSYWRNKFGSPNIDTENAVSALVKFHF</sequence>
<comment type="similarity">
    <text evidence="1">Belongs to the nucleoside-specific channel-forming outer membrane porin (Tsx) (TC 1.B.10) family.</text>
</comment>
<protein>
    <submittedName>
        <fullName evidence="2">Nucleoside-specific channel-forming protein, Tsx</fullName>
    </submittedName>
</protein>
<evidence type="ECO:0000256" key="1">
    <source>
        <dbReference type="ARBA" id="ARBA00008728"/>
    </source>
</evidence>
<evidence type="ECO:0000313" key="3">
    <source>
        <dbReference type="Proteomes" id="UP000193100"/>
    </source>
</evidence>
<dbReference type="EMBL" id="CP020931">
    <property type="protein sequence ID" value="ARM85802.1"/>
    <property type="molecule type" value="Genomic_DNA"/>
</dbReference>
<dbReference type="Gene3D" id="2.40.230.20">
    <property type="entry name" value="Nucleoside-specific channel-forming protein, Tsx-like"/>
    <property type="match status" value="1"/>
</dbReference>
<dbReference type="Pfam" id="PF03502">
    <property type="entry name" value="Channel_Tsx"/>
    <property type="match status" value="1"/>
</dbReference>
<proteinExistence type="inferred from homology"/>
<dbReference type="RefSeq" id="WP_085681759.1">
    <property type="nucleotide sequence ID" value="NZ_CP020931.1"/>
</dbReference>
<dbReference type="GO" id="GO:0009279">
    <property type="term" value="C:cell outer membrane"/>
    <property type="evidence" value="ECO:0007669"/>
    <property type="project" value="InterPro"/>
</dbReference>
<reference evidence="2 3" key="1">
    <citation type="submission" date="2017-04" db="EMBL/GenBank/DDBJ databases">
        <title>Genome Sequence of Marinobacter salarius strain SMR5 Isolated from a culture of the Diatom Skeletonema marinoi.</title>
        <authorList>
            <person name="Topel M."/>
            <person name="Pinder M.I.M."/>
            <person name="Johansson O.N."/>
            <person name="Kourtchenko O."/>
            <person name="Godhe A."/>
            <person name="Clarke A.K."/>
        </authorList>
    </citation>
    <scope>NUCLEOTIDE SEQUENCE [LARGE SCALE GENOMIC DNA]</scope>
    <source>
        <strain evidence="2 3">SMR5</strain>
    </source>
</reference>
<name>A0A1W6KER2_9GAMM</name>
<organism evidence="2 3">
    <name type="scientific">Marinobacter salarius</name>
    <dbReference type="NCBI Taxonomy" id="1420917"/>
    <lineage>
        <taxon>Bacteria</taxon>
        <taxon>Pseudomonadati</taxon>
        <taxon>Pseudomonadota</taxon>
        <taxon>Gammaproteobacteria</taxon>
        <taxon>Pseudomonadales</taxon>
        <taxon>Marinobacteraceae</taxon>
        <taxon>Marinobacter</taxon>
    </lineage>
</organism>
<dbReference type="InterPro" id="IPR018013">
    <property type="entry name" value="Channel_Tsx-like"/>
</dbReference>